<evidence type="ECO:0000313" key="2">
    <source>
        <dbReference type="Proteomes" id="UP000736787"/>
    </source>
</evidence>
<protein>
    <submittedName>
        <fullName evidence="1">Uncharacterized protein</fullName>
    </submittedName>
</protein>
<dbReference type="EMBL" id="RCMK01001277">
    <property type="protein sequence ID" value="KAG2897981.1"/>
    <property type="molecule type" value="Genomic_DNA"/>
</dbReference>
<dbReference type="VEuPathDB" id="FungiDB:PC110_g11581"/>
<reference evidence="1" key="1">
    <citation type="submission" date="2018-10" db="EMBL/GenBank/DDBJ databases">
        <title>Effector identification in a new, highly contiguous assembly of the strawberry crown rot pathogen Phytophthora cactorum.</title>
        <authorList>
            <person name="Armitage A.D."/>
            <person name="Nellist C.F."/>
            <person name="Bates H."/>
            <person name="Vickerstaff R.J."/>
            <person name="Harrison R.J."/>
        </authorList>
    </citation>
    <scope>NUCLEOTIDE SEQUENCE</scope>
    <source>
        <strain evidence="1">4040</strain>
    </source>
</reference>
<dbReference type="AlphaFoldDB" id="A0A8T1BDH3"/>
<comment type="caution">
    <text evidence="1">The sequence shown here is derived from an EMBL/GenBank/DDBJ whole genome shotgun (WGS) entry which is preliminary data.</text>
</comment>
<sequence>MASVLSATLPEAHNLGVQCRISSRPTHRCVTHTRARLCPVVFAAPPDLFEATSSVLCCTASHKCQASVRCAPPPDLPVNTASEVSIKSSQTSASSRLVHSTGTPTASVCSAALQSRAKRLALSAVPLETTETSRAHVCPIQQGFSEMEDWHQSNVSALMLLLDGIGEAEDSLYLENCASYVERPLIPNVRFDFETYPDANALEDVRFTCSDLVRLATAMNLTNVCITAADDRL</sequence>
<organism evidence="1 2">
    <name type="scientific">Phytophthora cactorum</name>
    <dbReference type="NCBI Taxonomy" id="29920"/>
    <lineage>
        <taxon>Eukaryota</taxon>
        <taxon>Sar</taxon>
        <taxon>Stramenopiles</taxon>
        <taxon>Oomycota</taxon>
        <taxon>Peronosporomycetes</taxon>
        <taxon>Peronosporales</taxon>
        <taxon>Peronosporaceae</taxon>
        <taxon>Phytophthora</taxon>
    </lineage>
</organism>
<dbReference type="Proteomes" id="UP000736787">
    <property type="component" value="Unassembled WGS sequence"/>
</dbReference>
<accession>A0A8T1BDH3</accession>
<gene>
    <name evidence="1" type="ORF">PC117_g22681</name>
</gene>
<evidence type="ECO:0000313" key="1">
    <source>
        <dbReference type="EMBL" id="KAG2897981.1"/>
    </source>
</evidence>
<proteinExistence type="predicted"/>
<name>A0A8T1BDH3_9STRA</name>